<keyword evidence="5" id="KW-0808">Transferase</keyword>
<proteinExistence type="predicted"/>
<dbReference type="InterPro" id="IPR050428">
    <property type="entry name" value="TCS_sensor_his_kinase"/>
</dbReference>
<dbReference type="SMART" id="SM00304">
    <property type="entry name" value="HAMP"/>
    <property type="match status" value="1"/>
</dbReference>
<dbReference type="InterPro" id="IPR003594">
    <property type="entry name" value="HATPase_dom"/>
</dbReference>
<dbReference type="GO" id="GO:0016301">
    <property type="term" value="F:kinase activity"/>
    <property type="evidence" value="ECO:0007669"/>
    <property type="project" value="UniProtKB-KW"/>
</dbReference>
<dbReference type="Proteomes" id="UP001059617">
    <property type="component" value="Chromosome"/>
</dbReference>
<evidence type="ECO:0000256" key="7">
    <source>
        <dbReference type="ARBA" id="ARBA00022777"/>
    </source>
</evidence>
<keyword evidence="10 11" id="KW-0472">Membrane</keyword>
<feature type="domain" description="HAMP" evidence="13">
    <location>
        <begin position="186"/>
        <end position="239"/>
    </location>
</feature>
<keyword evidence="4" id="KW-0597">Phosphoprotein</keyword>
<dbReference type="Pfam" id="PF00512">
    <property type="entry name" value="HisKA"/>
    <property type="match status" value="1"/>
</dbReference>
<dbReference type="CDD" id="cd06225">
    <property type="entry name" value="HAMP"/>
    <property type="match status" value="1"/>
</dbReference>
<dbReference type="InterPro" id="IPR003661">
    <property type="entry name" value="HisK_dim/P_dom"/>
</dbReference>
<reference evidence="14" key="2">
    <citation type="submission" date="2022-09" db="EMBL/GenBank/DDBJ databases">
        <title>Biosynthetic gene clusters of Dactylosporangioum fulvum.</title>
        <authorList>
            <person name="Caradec T."/>
        </authorList>
    </citation>
    <scope>NUCLEOTIDE SEQUENCE</scope>
    <source>
        <strain evidence="14">NRRL B-16292</strain>
    </source>
</reference>
<evidence type="ECO:0000256" key="3">
    <source>
        <dbReference type="ARBA" id="ARBA00012438"/>
    </source>
</evidence>
<keyword evidence="9" id="KW-0902">Two-component regulatory system</keyword>
<comment type="subcellular location">
    <subcellularLocation>
        <location evidence="2">Cell membrane</location>
    </subcellularLocation>
</comment>
<dbReference type="EC" id="2.7.13.3" evidence="3"/>
<comment type="catalytic activity">
    <reaction evidence="1">
        <text>ATP + protein L-histidine = ADP + protein N-phospho-L-histidine.</text>
        <dbReference type="EC" id="2.7.13.3"/>
    </reaction>
</comment>
<dbReference type="SMART" id="SM00388">
    <property type="entry name" value="HisKA"/>
    <property type="match status" value="1"/>
</dbReference>
<organism evidence="14 15">
    <name type="scientific">Dactylosporangium fulvum</name>
    <dbReference type="NCBI Taxonomy" id="53359"/>
    <lineage>
        <taxon>Bacteria</taxon>
        <taxon>Bacillati</taxon>
        <taxon>Actinomycetota</taxon>
        <taxon>Actinomycetes</taxon>
        <taxon>Micromonosporales</taxon>
        <taxon>Micromonosporaceae</taxon>
        <taxon>Dactylosporangium</taxon>
    </lineage>
</organism>
<dbReference type="SUPFAM" id="SSF158472">
    <property type="entry name" value="HAMP domain-like"/>
    <property type="match status" value="1"/>
</dbReference>
<evidence type="ECO:0000256" key="5">
    <source>
        <dbReference type="ARBA" id="ARBA00022679"/>
    </source>
</evidence>
<dbReference type="CDD" id="cd00082">
    <property type="entry name" value="HisKA"/>
    <property type="match status" value="1"/>
</dbReference>
<dbReference type="PROSITE" id="PS50885">
    <property type="entry name" value="HAMP"/>
    <property type="match status" value="1"/>
</dbReference>
<dbReference type="SUPFAM" id="SSF55874">
    <property type="entry name" value="ATPase domain of HSP90 chaperone/DNA topoisomerase II/histidine kinase"/>
    <property type="match status" value="1"/>
</dbReference>
<dbReference type="InterPro" id="IPR036097">
    <property type="entry name" value="HisK_dim/P_sf"/>
</dbReference>
<dbReference type="PANTHER" id="PTHR45436">
    <property type="entry name" value="SENSOR HISTIDINE KINASE YKOH"/>
    <property type="match status" value="1"/>
</dbReference>
<dbReference type="RefSeq" id="WP_259858558.1">
    <property type="nucleotide sequence ID" value="NZ_BAAAST010000094.1"/>
</dbReference>
<protein>
    <recommendedName>
        <fullName evidence="3">histidine kinase</fullName>
        <ecNumber evidence="3">2.7.13.3</ecNumber>
    </recommendedName>
</protein>
<dbReference type="InterPro" id="IPR004358">
    <property type="entry name" value="Sig_transdc_His_kin-like_C"/>
</dbReference>
<evidence type="ECO:0000313" key="15">
    <source>
        <dbReference type="Proteomes" id="UP001059617"/>
    </source>
</evidence>
<accession>A0ABY5VUM4</accession>
<evidence type="ECO:0000259" key="12">
    <source>
        <dbReference type="PROSITE" id="PS50109"/>
    </source>
</evidence>
<dbReference type="PRINTS" id="PR00344">
    <property type="entry name" value="BCTRLSENSOR"/>
</dbReference>
<evidence type="ECO:0000313" key="14">
    <source>
        <dbReference type="EMBL" id="UWP80796.1"/>
    </source>
</evidence>
<evidence type="ECO:0000256" key="6">
    <source>
        <dbReference type="ARBA" id="ARBA00022692"/>
    </source>
</evidence>
<dbReference type="EMBL" id="CP073720">
    <property type="protein sequence ID" value="UWP80796.1"/>
    <property type="molecule type" value="Genomic_DNA"/>
</dbReference>
<evidence type="ECO:0000256" key="2">
    <source>
        <dbReference type="ARBA" id="ARBA00004236"/>
    </source>
</evidence>
<keyword evidence="15" id="KW-1185">Reference proteome</keyword>
<dbReference type="PANTHER" id="PTHR45436:SF5">
    <property type="entry name" value="SENSOR HISTIDINE KINASE TRCS"/>
    <property type="match status" value="1"/>
</dbReference>
<evidence type="ECO:0000256" key="10">
    <source>
        <dbReference type="ARBA" id="ARBA00023136"/>
    </source>
</evidence>
<dbReference type="PROSITE" id="PS50109">
    <property type="entry name" value="HIS_KIN"/>
    <property type="match status" value="1"/>
</dbReference>
<gene>
    <name evidence="14" type="ORF">Dfulv_37495</name>
</gene>
<dbReference type="SMART" id="SM00387">
    <property type="entry name" value="HATPase_c"/>
    <property type="match status" value="1"/>
</dbReference>
<evidence type="ECO:0000256" key="8">
    <source>
        <dbReference type="ARBA" id="ARBA00022989"/>
    </source>
</evidence>
<feature type="domain" description="Histidine kinase" evidence="12">
    <location>
        <begin position="247"/>
        <end position="459"/>
    </location>
</feature>
<evidence type="ECO:0000256" key="9">
    <source>
        <dbReference type="ARBA" id="ARBA00023012"/>
    </source>
</evidence>
<reference evidence="14" key="1">
    <citation type="submission" date="2021-04" db="EMBL/GenBank/DDBJ databases">
        <authorList>
            <person name="Hartkoorn R.C."/>
            <person name="Beaudoing E."/>
            <person name="Hot D."/>
        </authorList>
    </citation>
    <scope>NUCLEOTIDE SEQUENCE</scope>
    <source>
        <strain evidence="14">NRRL B-16292</strain>
    </source>
</reference>
<dbReference type="InterPro" id="IPR005467">
    <property type="entry name" value="His_kinase_dom"/>
</dbReference>
<feature type="transmembrane region" description="Helical" evidence="11">
    <location>
        <begin position="162"/>
        <end position="185"/>
    </location>
</feature>
<name>A0ABY5VUM4_9ACTN</name>
<keyword evidence="6 11" id="KW-0812">Transmembrane</keyword>
<evidence type="ECO:0000259" key="13">
    <source>
        <dbReference type="PROSITE" id="PS50885"/>
    </source>
</evidence>
<dbReference type="InterPro" id="IPR003660">
    <property type="entry name" value="HAMP_dom"/>
</dbReference>
<dbReference type="CDD" id="cd00075">
    <property type="entry name" value="HATPase"/>
    <property type="match status" value="1"/>
</dbReference>
<dbReference type="Gene3D" id="6.10.340.10">
    <property type="match status" value="1"/>
</dbReference>
<dbReference type="Gene3D" id="3.30.565.10">
    <property type="entry name" value="Histidine kinase-like ATPase, C-terminal domain"/>
    <property type="match status" value="1"/>
</dbReference>
<evidence type="ECO:0000256" key="1">
    <source>
        <dbReference type="ARBA" id="ARBA00000085"/>
    </source>
</evidence>
<sequence>MRVRLVGTYLVLLLLVLAALEVPLAMTLAARDTQRLVADRLADATRFATLAEPALRANDTKEMTDELMRYDELYGIAALVVDQDAHQVVSSRVDLNLLGNADVQRQVHRALEGREASDDGTVWPWRTEPFVVAAPVGRGGEVIGAVVTISPTRHRANAVGTAWSVLAGGGLIVLFAGIVAAYSLARWTLRPVAELDAAAHELGAGDYAARVPAADGPPELRRLGTAFNEMAATVADSLERQRAFVSNASHQLRNPLTALRLRVEDLGADLTDPDAVEGHKLALEEAERLGEVLDSLLALARAERGRFELADIDAGEVAWARVVAWQPVATKKQITLRYVRPPRPLRARAVTTAIDQALDALIDNAVKFSGPGATVTVRPTADEGGVAVHVIDNGPGLTEQQRELATVRFWRAPDAQNVDGSGLGLPIVAVLVDASGGRLDLLPNDPTGLHARLWFPSPPQA</sequence>
<dbReference type="Pfam" id="PF02518">
    <property type="entry name" value="HATPase_c"/>
    <property type="match status" value="1"/>
</dbReference>
<keyword evidence="7 14" id="KW-0418">Kinase</keyword>
<evidence type="ECO:0000256" key="11">
    <source>
        <dbReference type="SAM" id="Phobius"/>
    </source>
</evidence>
<dbReference type="Pfam" id="PF00672">
    <property type="entry name" value="HAMP"/>
    <property type="match status" value="1"/>
</dbReference>
<evidence type="ECO:0000256" key="4">
    <source>
        <dbReference type="ARBA" id="ARBA00022553"/>
    </source>
</evidence>
<keyword evidence="8 11" id="KW-1133">Transmembrane helix</keyword>
<dbReference type="Gene3D" id="1.10.287.130">
    <property type="match status" value="1"/>
</dbReference>
<dbReference type="InterPro" id="IPR036890">
    <property type="entry name" value="HATPase_C_sf"/>
</dbReference>
<dbReference type="SUPFAM" id="SSF47384">
    <property type="entry name" value="Homodimeric domain of signal transducing histidine kinase"/>
    <property type="match status" value="1"/>
</dbReference>